<comment type="caution">
    <text evidence="4">The sequence shown here is derived from an EMBL/GenBank/DDBJ whole genome shotgun (WGS) entry which is preliminary data.</text>
</comment>
<keyword evidence="1" id="KW-0862">Zinc</keyword>
<gene>
    <name evidence="4" type="ORF">LOD99_10778</name>
</gene>
<dbReference type="SUPFAM" id="SSF57756">
    <property type="entry name" value="Retrovirus zinc finger-like domains"/>
    <property type="match status" value="1"/>
</dbReference>
<dbReference type="Proteomes" id="UP001165289">
    <property type="component" value="Unassembled WGS sequence"/>
</dbReference>
<evidence type="ECO:0000256" key="1">
    <source>
        <dbReference type="PROSITE-ProRule" id="PRU00047"/>
    </source>
</evidence>
<dbReference type="Gene3D" id="4.10.60.10">
    <property type="entry name" value="Zinc finger, CCHC-type"/>
    <property type="match status" value="1"/>
</dbReference>
<evidence type="ECO:0000259" key="3">
    <source>
        <dbReference type="PROSITE" id="PS50158"/>
    </source>
</evidence>
<accession>A0AAV7KEW6</accession>
<feature type="compositionally biased region" description="Polar residues" evidence="2">
    <location>
        <begin position="81"/>
        <end position="96"/>
    </location>
</feature>
<dbReference type="InterPro" id="IPR001878">
    <property type="entry name" value="Znf_CCHC"/>
</dbReference>
<dbReference type="GO" id="GO:0003676">
    <property type="term" value="F:nucleic acid binding"/>
    <property type="evidence" value="ECO:0007669"/>
    <property type="project" value="InterPro"/>
</dbReference>
<dbReference type="InterPro" id="IPR036875">
    <property type="entry name" value="Znf_CCHC_sf"/>
</dbReference>
<evidence type="ECO:0000313" key="4">
    <source>
        <dbReference type="EMBL" id="KAI6659430.1"/>
    </source>
</evidence>
<feature type="compositionally biased region" description="Basic and acidic residues" evidence="2">
    <location>
        <begin position="59"/>
        <end position="70"/>
    </location>
</feature>
<organism evidence="4 5">
    <name type="scientific">Oopsacas minuta</name>
    <dbReference type="NCBI Taxonomy" id="111878"/>
    <lineage>
        <taxon>Eukaryota</taxon>
        <taxon>Metazoa</taxon>
        <taxon>Porifera</taxon>
        <taxon>Hexactinellida</taxon>
        <taxon>Hexasterophora</taxon>
        <taxon>Lyssacinosida</taxon>
        <taxon>Leucopsacidae</taxon>
        <taxon>Oopsacas</taxon>
    </lineage>
</organism>
<evidence type="ECO:0000313" key="5">
    <source>
        <dbReference type="Proteomes" id="UP001165289"/>
    </source>
</evidence>
<keyword evidence="1" id="KW-0479">Metal-binding</keyword>
<dbReference type="EMBL" id="JAKMXF010000061">
    <property type="protein sequence ID" value="KAI6659430.1"/>
    <property type="molecule type" value="Genomic_DNA"/>
</dbReference>
<feature type="domain" description="CCHC-type" evidence="3">
    <location>
        <begin position="107"/>
        <end position="123"/>
    </location>
</feature>
<reference evidence="4 5" key="1">
    <citation type="journal article" date="2023" name="BMC Biol.">
        <title>The compact genome of the sponge Oopsacas minuta (Hexactinellida) is lacking key metazoan core genes.</title>
        <authorList>
            <person name="Santini S."/>
            <person name="Schenkelaars Q."/>
            <person name="Jourda C."/>
            <person name="Duchesne M."/>
            <person name="Belahbib H."/>
            <person name="Rocher C."/>
            <person name="Selva M."/>
            <person name="Riesgo A."/>
            <person name="Vervoort M."/>
            <person name="Leys S.P."/>
            <person name="Kodjabachian L."/>
            <person name="Le Bivic A."/>
            <person name="Borchiellini C."/>
            <person name="Claverie J.M."/>
            <person name="Renard E."/>
        </authorList>
    </citation>
    <scope>NUCLEOTIDE SEQUENCE [LARGE SCALE GENOMIC DNA]</scope>
    <source>
        <strain evidence="4">SPO-2</strain>
    </source>
</reference>
<dbReference type="GO" id="GO:0008270">
    <property type="term" value="F:zinc ion binding"/>
    <property type="evidence" value="ECO:0007669"/>
    <property type="project" value="UniProtKB-KW"/>
</dbReference>
<protein>
    <recommendedName>
        <fullName evidence="3">CCHC-type domain-containing protein</fullName>
    </recommendedName>
</protein>
<feature type="region of interest" description="Disordered" evidence="2">
    <location>
        <begin position="59"/>
        <end position="97"/>
    </location>
</feature>
<sequence length="162" mass="18441">MYVYGVSSTSEVQTKLKEWVRTKDEGLSMDEALQLSTVIHKALAEKGIPLDRGCRIQRVQEKASEVKTTSEDMESDESSNREPTPTKVSSIRTKSTIPRKTRTTPLKCYACGSRNHLIGNCPNKHCYNCGEAGHKPFKCPRKLRRPWDQKRRIYEITTGKNP</sequence>
<feature type="domain" description="CCHC-type" evidence="3">
    <location>
        <begin position="126"/>
        <end position="141"/>
    </location>
</feature>
<proteinExistence type="predicted"/>
<keyword evidence="1" id="KW-0863">Zinc-finger</keyword>
<dbReference type="SMART" id="SM00343">
    <property type="entry name" value="ZnF_C2HC"/>
    <property type="match status" value="2"/>
</dbReference>
<keyword evidence="5" id="KW-1185">Reference proteome</keyword>
<dbReference type="PROSITE" id="PS50158">
    <property type="entry name" value="ZF_CCHC"/>
    <property type="match status" value="2"/>
</dbReference>
<name>A0AAV7KEW6_9METZ</name>
<evidence type="ECO:0000256" key="2">
    <source>
        <dbReference type="SAM" id="MobiDB-lite"/>
    </source>
</evidence>
<dbReference type="AlphaFoldDB" id="A0AAV7KEW6"/>